<dbReference type="EMBL" id="LGAV01000005">
    <property type="protein sequence ID" value="KOS13585.1"/>
    <property type="molecule type" value="Genomic_DNA"/>
</dbReference>
<accession>A0A0M9VNQ1</accession>
<protein>
    <submittedName>
        <fullName evidence="5">Uncharacterized protein</fullName>
    </submittedName>
</protein>
<dbReference type="GO" id="GO:0006397">
    <property type="term" value="P:mRNA processing"/>
    <property type="evidence" value="ECO:0007669"/>
    <property type="project" value="InterPro"/>
</dbReference>
<feature type="region of interest" description="Disordered" evidence="4">
    <location>
        <begin position="208"/>
        <end position="265"/>
    </location>
</feature>
<feature type="compositionally biased region" description="Basic and acidic residues" evidence="4">
    <location>
        <begin position="227"/>
        <end position="238"/>
    </location>
</feature>
<evidence type="ECO:0000256" key="1">
    <source>
        <dbReference type="ARBA" id="ARBA00004123"/>
    </source>
</evidence>
<feature type="compositionally biased region" description="Polar residues" evidence="4">
    <location>
        <begin position="239"/>
        <end position="248"/>
    </location>
</feature>
<keyword evidence="2" id="KW-0539">Nucleus</keyword>
<reference evidence="5 6" key="1">
    <citation type="submission" date="2015-07" db="EMBL/GenBank/DDBJ databases">
        <title>Draft Genome Sequence of Malassezia furfur CBS1878 and Malassezia pachydermatis CBS1879.</title>
        <authorList>
            <person name="Triana S."/>
            <person name="Ohm R."/>
            <person name="Gonzalez A."/>
            <person name="DeCock H."/>
            <person name="Restrepo S."/>
            <person name="Celis A."/>
        </authorList>
    </citation>
    <scope>NUCLEOTIDE SEQUENCE [LARGE SCALE GENOMIC DNA]</scope>
    <source>
        <strain evidence="5 6">CBS 1879</strain>
    </source>
</reference>
<dbReference type="OrthoDB" id="205166at2759"/>
<dbReference type="Proteomes" id="UP000037751">
    <property type="component" value="Unassembled WGS sequence"/>
</dbReference>
<dbReference type="GeneID" id="28728167"/>
<gene>
    <name evidence="5" type="ORF">Malapachy_1794</name>
</gene>
<evidence type="ECO:0000256" key="4">
    <source>
        <dbReference type="SAM" id="MobiDB-lite"/>
    </source>
</evidence>
<dbReference type="Pfam" id="PF05615">
    <property type="entry name" value="THOC7"/>
    <property type="match status" value="1"/>
</dbReference>
<evidence type="ECO:0000256" key="3">
    <source>
        <dbReference type="SAM" id="Coils"/>
    </source>
</evidence>
<evidence type="ECO:0000313" key="6">
    <source>
        <dbReference type="Proteomes" id="UP000037751"/>
    </source>
</evidence>
<dbReference type="VEuPathDB" id="FungiDB:Malapachy_1794"/>
<dbReference type="GO" id="GO:0000445">
    <property type="term" value="C:THO complex part of transcription export complex"/>
    <property type="evidence" value="ECO:0007669"/>
    <property type="project" value="InterPro"/>
</dbReference>
<keyword evidence="6" id="KW-1185">Reference proteome</keyword>
<sequence length="265" mass="29399">MSTDDPSSSVAPLTTKEQDDILKARLSADEKYIRRIAKRLSSLVQASSADEHEALTLLLKSDLQMFERHIERLRASASVTSDYDIQTYNEEAKALMKQCEQEKEKISELKQVLNEAQQDRQHKVEYNEIARKILVYPSRDDMEMTLQELKDKITTLQTDIAKYDEASSQARNGLQDVSGIVQRLHGDVRASLGMKPLLVENVAESQAASTSLDPAAPSFTPTSQPAGKRDHSDSKESDASTQTLSPSKEAQPAKRTKTSKGSSST</sequence>
<proteinExistence type="predicted"/>
<dbReference type="InterPro" id="IPR008501">
    <property type="entry name" value="THOC7/Mft1"/>
</dbReference>
<dbReference type="RefSeq" id="XP_017991217.1">
    <property type="nucleotide sequence ID" value="XM_018136292.1"/>
</dbReference>
<comment type="subcellular location">
    <subcellularLocation>
        <location evidence="1">Nucleus</location>
    </subcellularLocation>
</comment>
<dbReference type="STRING" id="77020.A0A0M9VNQ1"/>
<evidence type="ECO:0000256" key="2">
    <source>
        <dbReference type="ARBA" id="ARBA00023242"/>
    </source>
</evidence>
<name>A0A0M9VNQ1_9BASI</name>
<organism evidence="5 6">
    <name type="scientific">Malassezia pachydermatis</name>
    <dbReference type="NCBI Taxonomy" id="77020"/>
    <lineage>
        <taxon>Eukaryota</taxon>
        <taxon>Fungi</taxon>
        <taxon>Dikarya</taxon>
        <taxon>Basidiomycota</taxon>
        <taxon>Ustilaginomycotina</taxon>
        <taxon>Malasseziomycetes</taxon>
        <taxon>Malasseziales</taxon>
        <taxon>Malasseziaceae</taxon>
        <taxon>Malassezia</taxon>
    </lineage>
</organism>
<dbReference type="AlphaFoldDB" id="A0A0M9VNQ1"/>
<feature type="coiled-coil region" evidence="3">
    <location>
        <begin position="85"/>
        <end position="166"/>
    </location>
</feature>
<keyword evidence="3" id="KW-0175">Coiled coil</keyword>
<comment type="caution">
    <text evidence="5">The sequence shown here is derived from an EMBL/GenBank/DDBJ whole genome shotgun (WGS) entry which is preliminary data.</text>
</comment>
<evidence type="ECO:0000313" key="5">
    <source>
        <dbReference type="EMBL" id="KOS13585.1"/>
    </source>
</evidence>